<gene>
    <name evidence="1" type="ORF">METZ01_LOCUS124848</name>
</gene>
<dbReference type="AlphaFoldDB" id="A0A381Y4P4"/>
<dbReference type="EMBL" id="UINC01017384">
    <property type="protein sequence ID" value="SVA71994.1"/>
    <property type="molecule type" value="Genomic_DNA"/>
</dbReference>
<proteinExistence type="predicted"/>
<organism evidence="1">
    <name type="scientific">marine metagenome</name>
    <dbReference type="NCBI Taxonomy" id="408172"/>
    <lineage>
        <taxon>unclassified sequences</taxon>
        <taxon>metagenomes</taxon>
        <taxon>ecological metagenomes</taxon>
    </lineage>
</organism>
<accession>A0A381Y4P4</accession>
<reference evidence="1" key="1">
    <citation type="submission" date="2018-05" db="EMBL/GenBank/DDBJ databases">
        <authorList>
            <person name="Lanie J.A."/>
            <person name="Ng W.-L."/>
            <person name="Kazmierczak K.M."/>
            <person name="Andrzejewski T.M."/>
            <person name="Davidsen T.M."/>
            <person name="Wayne K.J."/>
            <person name="Tettelin H."/>
            <person name="Glass J.I."/>
            <person name="Rusch D."/>
            <person name="Podicherti R."/>
            <person name="Tsui H.-C.T."/>
            <person name="Winkler M.E."/>
        </authorList>
    </citation>
    <scope>NUCLEOTIDE SEQUENCE</scope>
</reference>
<protein>
    <submittedName>
        <fullName evidence="1">Uncharacterized protein</fullName>
    </submittedName>
</protein>
<sequence>MGRAPGFGAQVVQVTTLASMRAPTTIICVDCGGTCHLLAHPEVEFEPGDPVAYRCADCMDRWDIVMPDHDDEGGAPD</sequence>
<name>A0A381Y4P4_9ZZZZ</name>
<evidence type="ECO:0000313" key="1">
    <source>
        <dbReference type="EMBL" id="SVA71994.1"/>
    </source>
</evidence>